<dbReference type="SUPFAM" id="SSF54416">
    <property type="entry name" value="Amine oxidase N-terminal region"/>
    <property type="match status" value="1"/>
</dbReference>
<evidence type="ECO:0000313" key="1">
    <source>
        <dbReference type="EMBL" id="KMU75005.1"/>
    </source>
</evidence>
<organism evidence="1 2">
    <name type="scientific">Coccidioides immitis RMSCC 3703</name>
    <dbReference type="NCBI Taxonomy" id="454286"/>
    <lineage>
        <taxon>Eukaryota</taxon>
        <taxon>Fungi</taxon>
        <taxon>Dikarya</taxon>
        <taxon>Ascomycota</taxon>
        <taxon>Pezizomycotina</taxon>
        <taxon>Eurotiomycetes</taxon>
        <taxon>Eurotiomycetidae</taxon>
        <taxon>Onygenales</taxon>
        <taxon>Onygenaceae</taxon>
        <taxon>Coccidioides</taxon>
    </lineage>
</organism>
<proteinExistence type="predicted"/>
<dbReference type="EMBL" id="DS268119">
    <property type="protein sequence ID" value="KMU75005.1"/>
    <property type="molecule type" value="Genomic_DNA"/>
</dbReference>
<dbReference type="STRING" id="454286.A0A0J8QSG1"/>
<dbReference type="GO" id="GO:0005507">
    <property type="term" value="F:copper ion binding"/>
    <property type="evidence" value="ECO:0007669"/>
    <property type="project" value="InterPro"/>
</dbReference>
<dbReference type="GO" id="GO:0048038">
    <property type="term" value="F:quinone binding"/>
    <property type="evidence" value="ECO:0007669"/>
    <property type="project" value="InterPro"/>
</dbReference>
<dbReference type="Gene3D" id="3.10.450.40">
    <property type="match status" value="1"/>
</dbReference>
<evidence type="ECO:0000313" key="2">
    <source>
        <dbReference type="Proteomes" id="UP000054559"/>
    </source>
</evidence>
<protein>
    <submittedName>
        <fullName evidence="1">Copper amine oxidase</fullName>
    </submittedName>
</protein>
<dbReference type="GO" id="GO:0008131">
    <property type="term" value="F:primary methylamine oxidase activity"/>
    <property type="evidence" value="ECO:0007669"/>
    <property type="project" value="InterPro"/>
</dbReference>
<dbReference type="GO" id="GO:0009308">
    <property type="term" value="P:amine metabolic process"/>
    <property type="evidence" value="ECO:0007669"/>
    <property type="project" value="InterPro"/>
</dbReference>
<dbReference type="Proteomes" id="UP000054559">
    <property type="component" value="Unassembled WGS sequence"/>
</dbReference>
<accession>A0A0J8QSG1</accession>
<name>A0A0J8QSG1_COCIT</name>
<dbReference type="InterPro" id="IPR016182">
    <property type="entry name" value="Cu_amine_oxidase_N-reg"/>
</dbReference>
<gene>
    <name evidence="1" type="ORF">CISG_00934</name>
</gene>
<sequence length="112" mass="12870">MAQPHPLDQLRAEEIVQARDVIIQAWPGSLLQFRSIFLEEPTKSLLIPFLKAEHNGTLNDDTPRPPRLARVQYDVVKENKFCGYTESVVDVNSKHEVSRQDFDTSCQPYLTM</sequence>
<dbReference type="AlphaFoldDB" id="A0A0J8QSG1"/>
<reference evidence="2" key="1">
    <citation type="journal article" date="2010" name="Genome Res.">
        <title>Population genomic sequencing of Coccidioides fungi reveals recent hybridization and transposon control.</title>
        <authorList>
            <person name="Neafsey D.E."/>
            <person name="Barker B.M."/>
            <person name="Sharpton T.J."/>
            <person name="Stajich J.E."/>
            <person name="Park D.J."/>
            <person name="Whiston E."/>
            <person name="Hung C.-Y."/>
            <person name="McMahan C."/>
            <person name="White J."/>
            <person name="Sykes S."/>
            <person name="Heiman D."/>
            <person name="Young S."/>
            <person name="Zeng Q."/>
            <person name="Abouelleil A."/>
            <person name="Aftuck L."/>
            <person name="Bessette D."/>
            <person name="Brown A."/>
            <person name="FitzGerald M."/>
            <person name="Lui A."/>
            <person name="Macdonald J.P."/>
            <person name="Priest M."/>
            <person name="Orbach M.J."/>
            <person name="Galgiani J.N."/>
            <person name="Kirkland T.N."/>
            <person name="Cole G.T."/>
            <person name="Birren B.W."/>
            <person name="Henn M.R."/>
            <person name="Taylor J.W."/>
            <person name="Rounsley S.D."/>
        </authorList>
    </citation>
    <scope>NUCLEOTIDE SEQUENCE [LARGE SCALE GENOMIC DNA]</scope>
    <source>
        <strain evidence="2">RMSCC 3703</strain>
    </source>
</reference>